<evidence type="ECO:0000313" key="2">
    <source>
        <dbReference type="Proteomes" id="UP000765509"/>
    </source>
</evidence>
<sequence>MEDIITRRIIYKSCARSPVEFKIVPKTSKADRRPERPVLKCNKCGSTPPLAKTYIWNTKINGVQIIEGVECAEESEEYYQYSASDDTPTEDYPIGNMIAFFEVTKVRTHFPQYSEDCYNLINIQEARMFKTKTPRGK</sequence>
<dbReference type="AlphaFoldDB" id="A0A9Q3D5V9"/>
<proteinExistence type="predicted"/>
<protein>
    <submittedName>
        <fullName evidence="1">Uncharacterized protein</fullName>
    </submittedName>
</protein>
<dbReference type="EMBL" id="AVOT02014184">
    <property type="protein sequence ID" value="MBW0497434.1"/>
    <property type="molecule type" value="Genomic_DNA"/>
</dbReference>
<organism evidence="1 2">
    <name type="scientific">Austropuccinia psidii MF-1</name>
    <dbReference type="NCBI Taxonomy" id="1389203"/>
    <lineage>
        <taxon>Eukaryota</taxon>
        <taxon>Fungi</taxon>
        <taxon>Dikarya</taxon>
        <taxon>Basidiomycota</taxon>
        <taxon>Pucciniomycotina</taxon>
        <taxon>Pucciniomycetes</taxon>
        <taxon>Pucciniales</taxon>
        <taxon>Sphaerophragmiaceae</taxon>
        <taxon>Austropuccinia</taxon>
    </lineage>
</organism>
<comment type="caution">
    <text evidence="1">The sequence shown here is derived from an EMBL/GenBank/DDBJ whole genome shotgun (WGS) entry which is preliminary data.</text>
</comment>
<gene>
    <name evidence="1" type="ORF">O181_037149</name>
</gene>
<keyword evidence="2" id="KW-1185">Reference proteome</keyword>
<evidence type="ECO:0000313" key="1">
    <source>
        <dbReference type="EMBL" id="MBW0497434.1"/>
    </source>
</evidence>
<dbReference type="Proteomes" id="UP000765509">
    <property type="component" value="Unassembled WGS sequence"/>
</dbReference>
<dbReference type="OrthoDB" id="2517660at2759"/>
<accession>A0A9Q3D5V9</accession>
<name>A0A9Q3D5V9_9BASI</name>
<reference evidence="1" key="1">
    <citation type="submission" date="2021-03" db="EMBL/GenBank/DDBJ databases">
        <title>Draft genome sequence of rust myrtle Austropuccinia psidii MF-1, a brazilian biotype.</title>
        <authorList>
            <person name="Quecine M.C."/>
            <person name="Pachon D.M.R."/>
            <person name="Bonatelli M.L."/>
            <person name="Correr F.H."/>
            <person name="Franceschini L.M."/>
            <person name="Leite T.F."/>
            <person name="Margarido G.R.A."/>
            <person name="Almeida C.A."/>
            <person name="Ferrarezi J.A."/>
            <person name="Labate C.A."/>
        </authorList>
    </citation>
    <scope>NUCLEOTIDE SEQUENCE</scope>
    <source>
        <strain evidence="1">MF-1</strain>
    </source>
</reference>